<dbReference type="Gene3D" id="3.40.50.10540">
    <property type="entry name" value="Crotonobetainyl-coa:carnitine coa-transferase, domain 1"/>
    <property type="match status" value="2"/>
</dbReference>
<dbReference type="InterPro" id="IPR023606">
    <property type="entry name" value="CoA-Trfase_III_dom_1_sf"/>
</dbReference>
<organism evidence="2 3">
    <name type="scientific">Pseudallescheria apiosperma</name>
    <name type="common">Scedosporium apiospermum</name>
    <dbReference type="NCBI Taxonomy" id="563466"/>
    <lineage>
        <taxon>Eukaryota</taxon>
        <taxon>Fungi</taxon>
        <taxon>Dikarya</taxon>
        <taxon>Ascomycota</taxon>
        <taxon>Pezizomycotina</taxon>
        <taxon>Sordariomycetes</taxon>
        <taxon>Hypocreomycetidae</taxon>
        <taxon>Microascales</taxon>
        <taxon>Microascaceae</taxon>
        <taxon>Scedosporium</taxon>
    </lineage>
</organism>
<keyword evidence="3" id="KW-1185">Reference proteome</keyword>
<protein>
    <submittedName>
        <fullName evidence="2">Uncharacterized protein</fullName>
    </submittedName>
</protein>
<dbReference type="RefSeq" id="XP_016639387.1">
    <property type="nucleotide sequence ID" value="XM_016790877.1"/>
</dbReference>
<dbReference type="HOGENOM" id="CLU_021588_1_1_1"/>
<proteinExistence type="inferred from homology"/>
<evidence type="ECO:0000313" key="2">
    <source>
        <dbReference type="EMBL" id="KEZ39588.1"/>
    </source>
</evidence>
<dbReference type="InterPro" id="IPR003673">
    <property type="entry name" value="CoA-Trfase_fam_III"/>
</dbReference>
<dbReference type="PANTHER" id="PTHR48229:SF1">
    <property type="entry name" value="ALPHA METHYLACYL-COA RACEMASE-RELATED"/>
    <property type="match status" value="1"/>
</dbReference>
<dbReference type="GO" id="GO:0003824">
    <property type="term" value="F:catalytic activity"/>
    <property type="evidence" value="ECO:0007669"/>
    <property type="project" value="InterPro"/>
</dbReference>
<evidence type="ECO:0000313" key="3">
    <source>
        <dbReference type="Proteomes" id="UP000028545"/>
    </source>
</evidence>
<reference evidence="2 3" key="1">
    <citation type="journal article" date="2014" name="Genome Announc.">
        <title>Draft genome sequence of the pathogenic fungus Scedosporium apiospermum.</title>
        <authorList>
            <person name="Vandeputte P."/>
            <person name="Ghamrawi S."/>
            <person name="Rechenmann M."/>
            <person name="Iltis A."/>
            <person name="Giraud S."/>
            <person name="Fleury M."/>
            <person name="Thornton C."/>
            <person name="Delhaes L."/>
            <person name="Meyer W."/>
            <person name="Papon N."/>
            <person name="Bouchara J.P."/>
        </authorList>
    </citation>
    <scope>NUCLEOTIDE SEQUENCE [LARGE SCALE GENOMIC DNA]</scope>
    <source>
        <strain evidence="2 3">IHEM 14462</strain>
    </source>
</reference>
<dbReference type="InterPro" id="IPR052985">
    <property type="entry name" value="CoA-trans_III_biosynth/detox"/>
</dbReference>
<dbReference type="SUPFAM" id="SSF89796">
    <property type="entry name" value="CoA-transferase family III (CaiB/BaiF)"/>
    <property type="match status" value="2"/>
</dbReference>
<name>A0A084FWX6_PSEDA</name>
<dbReference type="GeneID" id="27728571"/>
<comment type="similarity">
    <text evidence="1">Belongs to the CoA-transferase III family.</text>
</comment>
<accession>A0A084FWX6</accession>
<dbReference type="KEGG" id="sapo:SAPIO_CDS9499"/>
<dbReference type="VEuPathDB" id="FungiDB:SAPIO_CDS9499"/>
<dbReference type="Pfam" id="PF02515">
    <property type="entry name" value="CoA_transf_3"/>
    <property type="match status" value="1"/>
</dbReference>
<gene>
    <name evidence="2" type="ORF">SAPIO_CDS9499</name>
</gene>
<dbReference type="PANTHER" id="PTHR48229">
    <property type="entry name" value="CAIB/BAIF FAMILY ENZYME (AFU_ORTHOLOGUE AFUA_1G05360)-RELATED"/>
    <property type="match status" value="1"/>
</dbReference>
<evidence type="ECO:0000256" key="1">
    <source>
        <dbReference type="ARBA" id="ARBA00008383"/>
    </source>
</evidence>
<dbReference type="OMA" id="RWMMPLN"/>
<dbReference type="Proteomes" id="UP000028545">
    <property type="component" value="Unassembled WGS sequence"/>
</dbReference>
<sequence>MSEYTLQNESKRIFDVIVGDERLNIPDEVKDLAHTVKFAGDETQPFFPVPYKCAEAQSSVIGVVGLFANAIGKARYGIVQEVEVDVDHAMLAGLAACFLRHNGAWLASSKVQNEVIQRWDHGQTREMYRQLGTNIYQTKDGRWFHTHGSMNPTPLLKMLGLPQHDEQNRDFKGIIEMYIDEVKKYGSEILDNRSSNVYRIPGTICYEEQEFLNLPHGKAVRDEPYYTLSKEEYYTQPPVAWPEVNTDDQRPLTGIKILDLSRAIAAPTIGKVCAALGATVIRVGSETISEFPMTLIDGCTGKICVDINLKTFEGCLKLMELIKDADIFIDGYRPAVMEHLGFGRDSVLGLCAKHCRLRQTLLFLYLLLLNHELTPLKVSGIALGIGRFHGFDEAQIFPGPNADYLTGHAGVIGVLHALIQRNKLGGSYVVKCSLVTSNMQLLSYGRYTEEQLEHLKRRNPKTYGQIRHYDEILSQARMGYTHNAFIADRTEVCLKKEFYEVVDGSAWGLGPIELVSVPLKMSKTRTDFKLGVHPPGYHLPQWTMEENADFKRLPKVDSSG</sequence>
<dbReference type="AlphaFoldDB" id="A0A084FWX6"/>
<dbReference type="OrthoDB" id="2308815at2759"/>
<comment type="caution">
    <text evidence="2">The sequence shown here is derived from an EMBL/GenBank/DDBJ whole genome shotgun (WGS) entry which is preliminary data.</text>
</comment>
<dbReference type="EMBL" id="JOWA01000143">
    <property type="protein sequence ID" value="KEZ39588.1"/>
    <property type="molecule type" value="Genomic_DNA"/>
</dbReference>